<dbReference type="AlphaFoldDB" id="A0A2N7PIX2"/>
<protein>
    <submittedName>
        <fullName evidence="3">FmdB family transcriptional regulator</fullName>
    </submittedName>
</protein>
<reference evidence="3 4" key="1">
    <citation type="submission" date="2018-01" db="EMBL/GenBank/DDBJ databases">
        <title>Metagenomic assembled genomes from two thermal pools in the Uzon Caldera, Kamchatka, Russia.</title>
        <authorList>
            <person name="Wilkins L."/>
            <person name="Ettinger C."/>
        </authorList>
    </citation>
    <scope>NUCLEOTIDE SEQUENCE [LARGE SCALE GENOMIC DNA]</scope>
    <source>
        <strain evidence="3">ZAV-15</strain>
    </source>
</reference>
<comment type="caution">
    <text evidence="3">The sequence shown here is derived from an EMBL/GenBank/DDBJ whole genome shotgun (WGS) entry which is preliminary data.</text>
</comment>
<dbReference type="Proteomes" id="UP000235731">
    <property type="component" value="Unassembled WGS sequence"/>
</dbReference>
<accession>A0A2N7PIX2</accession>
<evidence type="ECO:0000259" key="2">
    <source>
        <dbReference type="SMART" id="SM00834"/>
    </source>
</evidence>
<dbReference type="NCBIfam" id="TIGR02605">
    <property type="entry name" value="CxxC_CxxC_SSSS"/>
    <property type="match status" value="1"/>
</dbReference>
<dbReference type="Pfam" id="PF09723">
    <property type="entry name" value="Zn_ribbon_8"/>
    <property type="match status" value="1"/>
</dbReference>
<proteinExistence type="predicted"/>
<dbReference type="InterPro" id="IPR013429">
    <property type="entry name" value="Regulatory_FmdB_Zinc_ribbon"/>
</dbReference>
<feature type="compositionally biased region" description="Low complexity" evidence="1">
    <location>
        <begin position="54"/>
        <end position="72"/>
    </location>
</feature>
<sequence>MPIFEFQCEECGEIFEELLFSSNFENIKCKRCKSSKVHKLISQVAYKSEGKFVSSSGSGCSSCKGGTCSSCH</sequence>
<feature type="domain" description="Putative regulatory protein FmdB zinc ribbon" evidence="2">
    <location>
        <begin position="1"/>
        <end position="42"/>
    </location>
</feature>
<dbReference type="SMART" id="SM00834">
    <property type="entry name" value="CxxC_CXXC_SSSS"/>
    <property type="match status" value="1"/>
</dbReference>
<feature type="region of interest" description="Disordered" evidence="1">
    <location>
        <begin position="51"/>
        <end position="72"/>
    </location>
</feature>
<dbReference type="EMBL" id="PNIE01000071">
    <property type="protein sequence ID" value="PMP62005.1"/>
    <property type="molecule type" value="Genomic_DNA"/>
</dbReference>
<evidence type="ECO:0000313" key="3">
    <source>
        <dbReference type="EMBL" id="PMP62005.1"/>
    </source>
</evidence>
<evidence type="ECO:0000256" key="1">
    <source>
        <dbReference type="SAM" id="MobiDB-lite"/>
    </source>
</evidence>
<organism evidence="3 4">
    <name type="scientific">Caldimicrobium thiodismutans</name>
    <dbReference type="NCBI Taxonomy" id="1653476"/>
    <lineage>
        <taxon>Bacteria</taxon>
        <taxon>Pseudomonadati</taxon>
        <taxon>Thermodesulfobacteriota</taxon>
        <taxon>Thermodesulfobacteria</taxon>
        <taxon>Thermodesulfobacteriales</taxon>
        <taxon>Thermodesulfobacteriaceae</taxon>
        <taxon>Caldimicrobium</taxon>
    </lineage>
</organism>
<gene>
    <name evidence="3" type="ORF">C0197_05160</name>
</gene>
<name>A0A2N7PIX2_9BACT</name>
<evidence type="ECO:0000313" key="4">
    <source>
        <dbReference type="Proteomes" id="UP000235731"/>
    </source>
</evidence>